<feature type="region of interest" description="Disordered" evidence="1">
    <location>
        <begin position="400"/>
        <end position="429"/>
    </location>
</feature>
<reference evidence="2 3" key="1">
    <citation type="journal article" date="2008" name="Nature">
        <title>The genome of Laccaria bicolor provides insights into mycorrhizal symbiosis.</title>
        <authorList>
            <person name="Martin F."/>
            <person name="Aerts A."/>
            <person name="Ahren D."/>
            <person name="Brun A."/>
            <person name="Danchin E.G.J."/>
            <person name="Duchaussoy F."/>
            <person name="Gibon J."/>
            <person name="Kohler A."/>
            <person name="Lindquist E."/>
            <person name="Pereda V."/>
            <person name="Salamov A."/>
            <person name="Shapiro H.J."/>
            <person name="Wuyts J."/>
            <person name="Blaudez D."/>
            <person name="Buee M."/>
            <person name="Brokstein P."/>
            <person name="Canbaeck B."/>
            <person name="Cohen D."/>
            <person name="Courty P.E."/>
            <person name="Coutinho P.M."/>
            <person name="Delaruelle C."/>
            <person name="Detter J.C."/>
            <person name="Deveau A."/>
            <person name="DiFazio S."/>
            <person name="Duplessis S."/>
            <person name="Fraissinet-Tachet L."/>
            <person name="Lucic E."/>
            <person name="Frey-Klett P."/>
            <person name="Fourrey C."/>
            <person name="Feussner I."/>
            <person name="Gay G."/>
            <person name="Grimwood J."/>
            <person name="Hoegger P.J."/>
            <person name="Jain P."/>
            <person name="Kilaru S."/>
            <person name="Labbe J."/>
            <person name="Lin Y.C."/>
            <person name="Legue V."/>
            <person name="Le Tacon F."/>
            <person name="Marmeisse R."/>
            <person name="Melayah D."/>
            <person name="Montanini B."/>
            <person name="Muratet M."/>
            <person name="Nehls U."/>
            <person name="Niculita-Hirzel H."/>
            <person name="Oudot-Le Secq M.P."/>
            <person name="Peter M."/>
            <person name="Quesneville H."/>
            <person name="Rajashekar B."/>
            <person name="Reich M."/>
            <person name="Rouhier N."/>
            <person name="Schmutz J."/>
            <person name="Yin T."/>
            <person name="Chalot M."/>
            <person name="Henrissat B."/>
            <person name="Kuees U."/>
            <person name="Lucas S."/>
            <person name="Van de Peer Y."/>
            <person name="Podila G.K."/>
            <person name="Polle A."/>
            <person name="Pukkila P.J."/>
            <person name="Richardson P.M."/>
            <person name="Rouze P."/>
            <person name="Sanders I.R."/>
            <person name="Stajich J.E."/>
            <person name="Tunlid A."/>
            <person name="Tuskan G."/>
            <person name="Grigoriev I.V."/>
        </authorList>
    </citation>
    <scope>NUCLEOTIDE SEQUENCE [LARGE SCALE GENOMIC DNA]</scope>
    <source>
        <strain evidence="3">S238N-H82 / ATCC MYA-4686</strain>
    </source>
</reference>
<evidence type="ECO:0000256" key="1">
    <source>
        <dbReference type="SAM" id="MobiDB-lite"/>
    </source>
</evidence>
<proteinExistence type="predicted"/>
<dbReference type="AlphaFoldDB" id="B0DAT8"/>
<dbReference type="Proteomes" id="UP000001194">
    <property type="component" value="Unassembled WGS sequence"/>
</dbReference>
<feature type="compositionally biased region" description="Basic and acidic residues" evidence="1">
    <location>
        <begin position="419"/>
        <end position="429"/>
    </location>
</feature>
<sequence>MANLSRTAKSGNNWTTAELGAYNMMHTSITQTDVCVMDYNESLLLLQDDERLTSMKDPEPQVIAEAIAAFAMNNMTRERKLDLQPRDAITFPALTMTGTTPPSTKPSKSFWAIEPSRTHPFFQLFVCVIFKNTWRSVSFTAASKWDASLLYHPIDLDLDAKIFGKQLVSLVHEGRYGAADRLRYRLMDGDVRIKQHTVYESAAIAALQLSDPEKRMSDFTAWSTLVPDKDSPCTTPHVFRDTRTALLLQGSPSLNLPLVERFGIITAAKGYRRYFPAIARVVASFAPNAKHIIKFFIEAGERATEYAHHFHPEEAMETSQWFRRAGVEISAHTGKLGVALDLLKLKRDFSMPDSTYELMLLKLLESQKQGGKGAPVTNPSNSVELIHKLQLRDARARRYLGGTNGKSTRQVNMEGPATLKHENKGATLS</sequence>
<evidence type="ECO:0000313" key="2">
    <source>
        <dbReference type="EMBL" id="EDR08266.1"/>
    </source>
</evidence>
<dbReference type="InParanoid" id="B0DAT8"/>
<keyword evidence="3" id="KW-1185">Reference proteome</keyword>
<name>B0DAT8_LACBS</name>
<gene>
    <name evidence="2" type="ORF">LACBIDRAFT_327354</name>
</gene>
<dbReference type="EMBL" id="DS547102">
    <property type="protein sequence ID" value="EDR08266.1"/>
    <property type="molecule type" value="Genomic_DNA"/>
</dbReference>
<accession>B0DAT8</accession>
<dbReference type="OrthoDB" id="185373at2759"/>
<dbReference type="STRING" id="486041.B0DAT8"/>
<dbReference type="GeneID" id="6076904"/>
<evidence type="ECO:0000313" key="3">
    <source>
        <dbReference type="Proteomes" id="UP000001194"/>
    </source>
</evidence>
<dbReference type="HOGENOM" id="CLU_639457_0_0_1"/>
<dbReference type="RefSeq" id="XP_001881336.1">
    <property type="nucleotide sequence ID" value="XM_001881301.1"/>
</dbReference>
<dbReference type="KEGG" id="lbc:LACBIDRAFT_327354"/>
<protein>
    <submittedName>
        <fullName evidence="2">Predicted protein</fullName>
    </submittedName>
</protein>
<organism evidence="3">
    <name type="scientific">Laccaria bicolor (strain S238N-H82 / ATCC MYA-4686)</name>
    <name type="common">Bicoloured deceiver</name>
    <name type="synonym">Laccaria laccata var. bicolor</name>
    <dbReference type="NCBI Taxonomy" id="486041"/>
    <lineage>
        <taxon>Eukaryota</taxon>
        <taxon>Fungi</taxon>
        <taxon>Dikarya</taxon>
        <taxon>Basidiomycota</taxon>
        <taxon>Agaricomycotina</taxon>
        <taxon>Agaricomycetes</taxon>
        <taxon>Agaricomycetidae</taxon>
        <taxon>Agaricales</taxon>
        <taxon>Agaricineae</taxon>
        <taxon>Hydnangiaceae</taxon>
        <taxon>Laccaria</taxon>
    </lineage>
</organism>